<name>A0ABN7TES2_OIKDI</name>
<feature type="transmembrane region" description="Helical" evidence="6">
    <location>
        <begin position="426"/>
        <end position="444"/>
    </location>
</feature>
<feature type="transmembrane region" description="Helical" evidence="6">
    <location>
        <begin position="73"/>
        <end position="103"/>
    </location>
</feature>
<sequence length="605" mass="65598">MIKEFLLAYKSSLVVLLAPLLFMPLLFANEKDALGEELYCELFGQEACSSVFGDANNNGVDIPPQPVMFKCAYVVAVMVVFWCFEAAPLSATALIPLFAYPLLGIVPAKKICASYFKDVIVLFLGGLTLAISIEVWNLHKRIALWVLTKVGSKPSYLLAGFMATTSFISMWMSNVATTAMMVPIAKAVLDQLEDAIEDDSSKEPSDQGETSNLIQEKAKIVPSGTEETVIKKRMLLGLCKALMLGIAYCASIGGVGMLTGTGPNLIAAQAADERYKFSVNFVNWASFATPLSVLMTIITWVVLVFVFLRDSESHKVDQEKQARETSKIIKDQYAALGEVTFAEKMIIKCFFLLLTLWLTRAPGGPGTGWSQFFKSGYPSDASAALFVAFLLFLLPAEKPFQRDENGKFIISKPLVTWKQMASKMSWGVIFLLGGGFAMASGITSSGLGKFVGLKMQALKGLPSYLMVLVCCLTINLMSQVTSNSSTMTIFASILCDMAENLNINPMFILIPSTAAVSFAFSLPVSTPPNAVVFEYGYLSMLDMVKVGLPLSLIGAFLSSVAILLFGGLPTTFDAYNPCPEYLIEGDALTQICMQSINLGNISVSS</sequence>
<dbReference type="InterPro" id="IPR001898">
    <property type="entry name" value="SLC13A/DASS"/>
</dbReference>
<accession>A0ABN7TES2</accession>
<feature type="transmembrane region" description="Helical" evidence="6">
    <location>
        <begin position="241"/>
        <end position="261"/>
    </location>
</feature>
<evidence type="ECO:0000256" key="6">
    <source>
        <dbReference type="SAM" id="Phobius"/>
    </source>
</evidence>
<evidence type="ECO:0000256" key="7">
    <source>
        <dbReference type="SAM" id="SignalP"/>
    </source>
</evidence>
<evidence type="ECO:0000256" key="1">
    <source>
        <dbReference type="ARBA" id="ARBA00004141"/>
    </source>
</evidence>
<comment type="similarity">
    <text evidence="2">Belongs to the SLC13A/DASS transporter (TC 2.A.47) family. NADC subfamily.</text>
</comment>
<dbReference type="PANTHER" id="PTHR10283:SF135">
    <property type="entry name" value="SOLUTE CARRIER FAMILY 13 MEMBER 5"/>
    <property type="match status" value="1"/>
</dbReference>
<dbReference type="EMBL" id="OU015567">
    <property type="protein sequence ID" value="CAG5114133.1"/>
    <property type="molecule type" value="Genomic_DNA"/>
</dbReference>
<protein>
    <submittedName>
        <fullName evidence="8">Oidioi.mRNA.OKI2018_I69.chr2.g8202.t1.cds</fullName>
    </submittedName>
</protein>
<feature type="signal peptide" evidence="7">
    <location>
        <begin position="1"/>
        <end position="28"/>
    </location>
</feature>
<evidence type="ECO:0000313" key="9">
    <source>
        <dbReference type="Proteomes" id="UP001158576"/>
    </source>
</evidence>
<keyword evidence="5 6" id="KW-0472">Membrane</keyword>
<feature type="transmembrane region" description="Helical" evidence="6">
    <location>
        <begin position="546"/>
        <end position="565"/>
    </location>
</feature>
<dbReference type="CDD" id="cd01115">
    <property type="entry name" value="SLC13_permease"/>
    <property type="match status" value="1"/>
</dbReference>
<organism evidence="8 9">
    <name type="scientific">Oikopleura dioica</name>
    <name type="common">Tunicate</name>
    <dbReference type="NCBI Taxonomy" id="34765"/>
    <lineage>
        <taxon>Eukaryota</taxon>
        <taxon>Metazoa</taxon>
        <taxon>Chordata</taxon>
        <taxon>Tunicata</taxon>
        <taxon>Appendicularia</taxon>
        <taxon>Copelata</taxon>
        <taxon>Oikopleuridae</taxon>
        <taxon>Oikopleura</taxon>
    </lineage>
</organism>
<keyword evidence="9" id="KW-1185">Reference proteome</keyword>
<feature type="transmembrane region" description="Helical" evidence="6">
    <location>
        <begin position="115"/>
        <end position="136"/>
    </location>
</feature>
<keyword evidence="7" id="KW-0732">Signal</keyword>
<feature type="transmembrane region" description="Helical" evidence="6">
    <location>
        <begin position="281"/>
        <end position="308"/>
    </location>
</feature>
<evidence type="ECO:0000256" key="4">
    <source>
        <dbReference type="ARBA" id="ARBA00022989"/>
    </source>
</evidence>
<dbReference type="PANTHER" id="PTHR10283">
    <property type="entry name" value="SOLUTE CARRIER FAMILY 13 MEMBER"/>
    <property type="match status" value="1"/>
</dbReference>
<gene>
    <name evidence="8" type="ORF">OKIOD_LOCUS16967</name>
</gene>
<feature type="transmembrane region" description="Helical" evidence="6">
    <location>
        <begin position="506"/>
        <end position="526"/>
    </location>
</feature>
<feature type="transmembrane region" description="Helical" evidence="6">
    <location>
        <begin position="464"/>
        <end position="494"/>
    </location>
</feature>
<keyword evidence="3 6" id="KW-0812">Transmembrane</keyword>
<reference evidence="8 9" key="1">
    <citation type="submission" date="2021-04" db="EMBL/GenBank/DDBJ databases">
        <authorList>
            <person name="Bliznina A."/>
        </authorList>
    </citation>
    <scope>NUCLEOTIDE SEQUENCE [LARGE SCALE GENOMIC DNA]</scope>
</reference>
<evidence type="ECO:0000313" key="8">
    <source>
        <dbReference type="EMBL" id="CAG5114133.1"/>
    </source>
</evidence>
<keyword evidence="4 6" id="KW-1133">Transmembrane helix</keyword>
<dbReference type="Proteomes" id="UP001158576">
    <property type="component" value="Chromosome 2"/>
</dbReference>
<evidence type="ECO:0000256" key="3">
    <source>
        <dbReference type="ARBA" id="ARBA00022692"/>
    </source>
</evidence>
<feature type="transmembrane region" description="Helical" evidence="6">
    <location>
        <begin position="156"/>
        <end position="176"/>
    </location>
</feature>
<comment type="subcellular location">
    <subcellularLocation>
        <location evidence="1">Membrane</location>
        <topology evidence="1">Multi-pass membrane protein</topology>
    </subcellularLocation>
</comment>
<dbReference type="Pfam" id="PF00939">
    <property type="entry name" value="Na_sulph_symp"/>
    <property type="match status" value="1"/>
</dbReference>
<evidence type="ECO:0000256" key="2">
    <source>
        <dbReference type="ARBA" id="ARBA00006772"/>
    </source>
</evidence>
<evidence type="ECO:0000256" key="5">
    <source>
        <dbReference type="ARBA" id="ARBA00023136"/>
    </source>
</evidence>
<proteinExistence type="inferred from homology"/>
<feature type="chain" id="PRO_5046451956" evidence="7">
    <location>
        <begin position="29"/>
        <end position="605"/>
    </location>
</feature>